<dbReference type="Proteomes" id="UP000501690">
    <property type="component" value="Linkage Group LG11"/>
</dbReference>
<accession>A0A4D6NQ90</accession>
<dbReference type="EMBL" id="CP039355">
    <property type="protein sequence ID" value="QCE14425.1"/>
    <property type="molecule type" value="Genomic_DNA"/>
</dbReference>
<evidence type="ECO:0000313" key="2">
    <source>
        <dbReference type="Proteomes" id="UP000501690"/>
    </source>
</evidence>
<reference evidence="1 2" key="1">
    <citation type="submission" date="2019-04" db="EMBL/GenBank/DDBJ databases">
        <title>An improved genome assembly and genetic linkage map for asparagus bean, Vigna unguiculata ssp. sesquipedialis.</title>
        <authorList>
            <person name="Xia Q."/>
            <person name="Zhang R."/>
            <person name="Dong Y."/>
        </authorList>
    </citation>
    <scope>NUCLEOTIDE SEQUENCE [LARGE SCALE GENOMIC DNA]</scope>
    <source>
        <tissue evidence="1">Leaf</tissue>
    </source>
</reference>
<name>A0A4D6NQ90_VIGUN</name>
<protein>
    <submittedName>
        <fullName evidence="1">Uncharacterized protein</fullName>
    </submittedName>
</protein>
<keyword evidence="2" id="KW-1185">Reference proteome</keyword>
<sequence length="172" mass="19925">MHSPVCKLLYASIEGCTDPTSPEFLVCHSNLPDLVHGVRLNPDPLFLQHFRTRPHEKKEWFSRISESNKWLKTSFFKVAKKEANRRYFFHSDDRFMAATNPKKVNIDDHSFFFRFRDCPSSIKELNRVFYCVFGRFPPNKSTSGGHSSDSPSIGARFRRIYAMLALSNDEAA</sequence>
<organism evidence="1 2">
    <name type="scientific">Vigna unguiculata</name>
    <name type="common">Cowpea</name>
    <dbReference type="NCBI Taxonomy" id="3917"/>
    <lineage>
        <taxon>Eukaryota</taxon>
        <taxon>Viridiplantae</taxon>
        <taxon>Streptophyta</taxon>
        <taxon>Embryophyta</taxon>
        <taxon>Tracheophyta</taxon>
        <taxon>Spermatophyta</taxon>
        <taxon>Magnoliopsida</taxon>
        <taxon>eudicotyledons</taxon>
        <taxon>Gunneridae</taxon>
        <taxon>Pentapetalae</taxon>
        <taxon>rosids</taxon>
        <taxon>fabids</taxon>
        <taxon>Fabales</taxon>
        <taxon>Fabaceae</taxon>
        <taxon>Papilionoideae</taxon>
        <taxon>50 kb inversion clade</taxon>
        <taxon>NPAAA clade</taxon>
        <taxon>indigoferoid/millettioid clade</taxon>
        <taxon>Phaseoleae</taxon>
        <taxon>Vigna</taxon>
    </lineage>
</organism>
<evidence type="ECO:0000313" key="1">
    <source>
        <dbReference type="EMBL" id="QCE14425.1"/>
    </source>
</evidence>
<proteinExistence type="predicted"/>
<gene>
    <name evidence="1" type="ORF">DEO72_LG11g1425</name>
</gene>
<dbReference type="AlphaFoldDB" id="A0A4D6NQ90"/>